<feature type="region of interest" description="Disordered" evidence="1">
    <location>
        <begin position="120"/>
        <end position="139"/>
    </location>
</feature>
<evidence type="ECO:0000313" key="3">
    <source>
        <dbReference type="Proteomes" id="UP000024635"/>
    </source>
</evidence>
<proteinExistence type="predicted"/>
<protein>
    <submittedName>
        <fullName evidence="2">Uncharacterized protein</fullName>
    </submittedName>
</protein>
<accession>A0A016UAG9</accession>
<comment type="caution">
    <text evidence="2">The sequence shown here is derived from an EMBL/GenBank/DDBJ whole genome shotgun (WGS) entry which is preliminary data.</text>
</comment>
<evidence type="ECO:0000313" key="2">
    <source>
        <dbReference type="EMBL" id="EYC11941.1"/>
    </source>
</evidence>
<keyword evidence="3" id="KW-1185">Reference proteome</keyword>
<dbReference type="EMBL" id="JARK01001385">
    <property type="protein sequence ID" value="EYC11941.1"/>
    <property type="molecule type" value="Genomic_DNA"/>
</dbReference>
<gene>
    <name evidence="2" type="primary">Acey_s0049.g1866</name>
    <name evidence="2" type="ORF">Y032_0049g1866</name>
</gene>
<evidence type="ECO:0000256" key="1">
    <source>
        <dbReference type="SAM" id="MobiDB-lite"/>
    </source>
</evidence>
<organism evidence="2 3">
    <name type="scientific">Ancylostoma ceylanicum</name>
    <dbReference type="NCBI Taxonomy" id="53326"/>
    <lineage>
        <taxon>Eukaryota</taxon>
        <taxon>Metazoa</taxon>
        <taxon>Ecdysozoa</taxon>
        <taxon>Nematoda</taxon>
        <taxon>Chromadorea</taxon>
        <taxon>Rhabditida</taxon>
        <taxon>Rhabditina</taxon>
        <taxon>Rhabditomorpha</taxon>
        <taxon>Strongyloidea</taxon>
        <taxon>Ancylostomatidae</taxon>
        <taxon>Ancylostomatinae</taxon>
        <taxon>Ancylostoma</taxon>
    </lineage>
</organism>
<name>A0A016UAG9_9BILA</name>
<feature type="compositionally biased region" description="Low complexity" evidence="1">
    <location>
        <begin position="122"/>
        <end position="133"/>
    </location>
</feature>
<dbReference type="AlphaFoldDB" id="A0A016UAG9"/>
<dbReference type="Proteomes" id="UP000024635">
    <property type="component" value="Unassembled WGS sequence"/>
</dbReference>
<sequence>MENAYSLQMRDAAPTWEALVAQRGQYPSPQSNMDYSFDRIEYNSTIYPNARISENSRVPGNSEIRISENSRFGPFRQRRIMEHLPPTRGTPDTGARKMSVDGVDELADLDVCRYCVGHSMRPSSKSNSPQSQNHNRTAHCSSSSLPNIFCGFPWNSSFNGFIDQV</sequence>
<reference evidence="3" key="1">
    <citation type="journal article" date="2015" name="Nat. Genet.">
        <title>The genome and transcriptome of the zoonotic hookworm Ancylostoma ceylanicum identify infection-specific gene families.</title>
        <authorList>
            <person name="Schwarz E.M."/>
            <person name="Hu Y."/>
            <person name="Antoshechkin I."/>
            <person name="Miller M.M."/>
            <person name="Sternberg P.W."/>
            <person name="Aroian R.V."/>
        </authorList>
    </citation>
    <scope>NUCLEOTIDE SEQUENCE</scope>
    <source>
        <strain evidence="3">HY135</strain>
    </source>
</reference>